<evidence type="ECO:0000256" key="1">
    <source>
        <dbReference type="HAMAP-Rule" id="MF_02088"/>
    </source>
</evidence>
<dbReference type="GO" id="GO:0022857">
    <property type="term" value="F:transmembrane transporter activity"/>
    <property type="evidence" value="ECO:0007669"/>
    <property type="project" value="UniProtKB-UniRule"/>
</dbReference>
<sequence>MLRDNIIDSKLISTQPKYLWFLTLTYSMVIVLANWFDPRLINIFGLNTDAGTLIFPLTFLLSDLITEVYGYKHARRAIWCGFLFNALFIIYGQVIIHMPSPNYPTNNTVFDTLLATNVRIILASAISYLSSEPLNSFVMAKLKIKTKGRYLGIRFVLSTIVASGTDSTIFSIIAFYGVMSDSNLIMLALTMWFIKVFIELIGLPISIRLTKKLKKMEQLDIYDKQTNFNILSLDTNYTARDNEFGQIKDKSL</sequence>
<dbReference type="Proteomes" id="UP000008555">
    <property type="component" value="Chromosome"/>
</dbReference>
<protein>
    <recommendedName>
        <fullName evidence="1">Probable queuosine precursor transporter</fullName>
        <shortName evidence="1">Q precursor transporter</shortName>
    </recommendedName>
</protein>
<dbReference type="AlphaFoldDB" id="A9KEX3"/>
<gene>
    <name evidence="2" type="ordered locus">CBUD_0029</name>
</gene>
<dbReference type="NCBIfam" id="TIGR00697">
    <property type="entry name" value="queuosine precursor transporter"/>
    <property type="match status" value="1"/>
</dbReference>
<keyword evidence="1" id="KW-0812">Transmembrane</keyword>
<keyword evidence="1" id="KW-0813">Transport</keyword>
<keyword evidence="1" id="KW-1133">Transmembrane helix</keyword>
<dbReference type="HAMAP" id="MF_02088">
    <property type="entry name" value="Q_prec_transport"/>
    <property type="match status" value="1"/>
</dbReference>
<feature type="transmembrane region" description="Helical" evidence="1">
    <location>
        <begin position="184"/>
        <end position="207"/>
    </location>
</feature>
<evidence type="ECO:0000313" key="3">
    <source>
        <dbReference type="Proteomes" id="UP000008555"/>
    </source>
</evidence>
<comment type="function">
    <text evidence="1">Involved in the import of queuosine (Q) precursors, required for Q precursor salvage.</text>
</comment>
<dbReference type="KEGG" id="cbd:CBUD_0029"/>
<dbReference type="InterPro" id="IPR003744">
    <property type="entry name" value="YhhQ"/>
</dbReference>
<comment type="similarity">
    <text evidence="1">Belongs to the vitamin uptake transporter (VUT/ECF) (TC 2.A.88) family. Q precursor transporter subfamily.</text>
</comment>
<reference evidence="2 3" key="1">
    <citation type="journal article" date="2009" name="Infect. Immun.">
        <title>Comparative genomics reveal extensive transposon-mediated genomic plasticity and diversity among potential effector proteins within the genus Coxiella.</title>
        <authorList>
            <person name="Beare P.A."/>
            <person name="Unsworth N."/>
            <person name="Andoh M."/>
            <person name="Voth D.E."/>
            <person name="Omsland A."/>
            <person name="Gilk S.D."/>
            <person name="Williams K.P."/>
            <person name="Sobral B.W."/>
            <person name="Kupko J.J.III."/>
            <person name="Porcella S.F."/>
            <person name="Samuel J.E."/>
            <person name="Heinzen R.A."/>
        </authorList>
    </citation>
    <scope>NUCLEOTIDE SEQUENCE [LARGE SCALE GENOMIC DNA]</scope>
    <source>
        <strain evidence="2 3">Dugway 5J108-111</strain>
    </source>
</reference>
<dbReference type="RefSeq" id="WP_005770119.1">
    <property type="nucleotide sequence ID" value="NC_009727.1"/>
</dbReference>
<proteinExistence type="inferred from homology"/>
<dbReference type="EMBL" id="CP000733">
    <property type="protein sequence ID" value="ABS77718.1"/>
    <property type="molecule type" value="Genomic_DNA"/>
</dbReference>
<dbReference type="Pfam" id="PF02592">
    <property type="entry name" value="Vut_1"/>
    <property type="match status" value="1"/>
</dbReference>
<dbReference type="PANTHER" id="PTHR34300">
    <property type="entry name" value="QUEUOSINE PRECURSOR TRANSPORTER-RELATED"/>
    <property type="match status" value="1"/>
</dbReference>
<keyword evidence="1" id="KW-0472">Membrane</keyword>
<feature type="transmembrane region" description="Helical" evidence="1">
    <location>
        <begin position="42"/>
        <end position="65"/>
    </location>
</feature>
<accession>A9KEX3</accession>
<feature type="transmembrane region" description="Helical" evidence="1">
    <location>
        <begin position="151"/>
        <end position="178"/>
    </location>
</feature>
<keyword evidence="1" id="KW-0997">Cell inner membrane</keyword>
<dbReference type="GO" id="GO:0005886">
    <property type="term" value="C:plasma membrane"/>
    <property type="evidence" value="ECO:0007669"/>
    <property type="project" value="UniProtKB-SubCell"/>
</dbReference>
<evidence type="ECO:0000313" key="2">
    <source>
        <dbReference type="EMBL" id="ABS77718.1"/>
    </source>
</evidence>
<feature type="transmembrane region" description="Helical" evidence="1">
    <location>
        <begin position="108"/>
        <end position="130"/>
    </location>
</feature>
<feature type="transmembrane region" description="Helical" evidence="1">
    <location>
        <begin position="77"/>
        <end position="96"/>
    </location>
</feature>
<organism evidence="2 3">
    <name type="scientific">Coxiella burnetii (strain Dugway 5J108-111)</name>
    <dbReference type="NCBI Taxonomy" id="434922"/>
    <lineage>
        <taxon>Bacteria</taxon>
        <taxon>Pseudomonadati</taxon>
        <taxon>Pseudomonadota</taxon>
        <taxon>Gammaproteobacteria</taxon>
        <taxon>Legionellales</taxon>
        <taxon>Coxiellaceae</taxon>
        <taxon>Coxiella</taxon>
    </lineage>
</organism>
<dbReference type="PANTHER" id="PTHR34300:SF2">
    <property type="entry name" value="QUEUOSINE PRECURSOR TRANSPORTER-RELATED"/>
    <property type="match status" value="1"/>
</dbReference>
<comment type="subcellular location">
    <subcellularLocation>
        <location evidence="1">Cell inner membrane</location>
        <topology evidence="1">Multi-pass membrane protein</topology>
    </subcellularLocation>
</comment>
<name>A9KEX3_COXBN</name>
<feature type="transmembrane region" description="Helical" evidence="1">
    <location>
        <begin position="18"/>
        <end position="36"/>
    </location>
</feature>
<keyword evidence="1" id="KW-1003">Cell membrane</keyword>
<dbReference type="HOGENOM" id="CLU_075503_1_2_6"/>